<dbReference type="InterPro" id="IPR012338">
    <property type="entry name" value="Beta-lactam/transpept-like"/>
</dbReference>
<dbReference type="Pfam" id="PF02113">
    <property type="entry name" value="Peptidase_S13"/>
    <property type="match status" value="1"/>
</dbReference>
<dbReference type="RefSeq" id="WP_169349461.1">
    <property type="nucleotide sequence ID" value="NZ_JABBJJ010000232.1"/>
</dbReference>
<feature type="chain" id="PRO_5033025214" evidence="4">
    <location>
        <begin position="27"/>
        <end position="759"/>
    </location>
</feature>
<evidence type="ECO:0000256" key="1">
    <source>
        <dbReference type="ARBA" id="ARBA00006096"/>
    </source>
</evidence>
<evidence type="ECO:0000256" key="2">
    <source>
        <dbReference type="ARBA" id="ARBA00022801"/>
    </source>
</evidence>
<evidence type="ECO:0000256" key="3">
    <source>
        <dbReference type="SAM" id="MobiDB-lite"/>
    </source>
</evidence>
<dbReference type="Gene3D" id="3.50.80.20">
    <property type="entry name" value="D-Ala-D-Ala carboxypeptidase C, peptidase S13"/>
    <property type="match status" value="1"/>
</dbReference>
<keyword evidence="5" id="KW-0645">Protease</keyword>
<gene>
    <name evidence="5" type="primary">dacB</name>
    <name evidence="5" type="ORF">HG543_36075</name>
</gene>
<dbReference type="InterPro" id="IPR000667">
    <property type="entry name" value="Peptidase_S13"/>
</dbReference>
<organism evidence="5 6">
    <name type="scientific">Pyxidicoccus fallax</name>
    <dbReference type="NCBI Taxonomy" id="394095"/>
    <lineage>
        <taxon>Bacteria</taxon>
        <taxon>Pseudomonadati</taxon>
        <taxon>Myxococcota</taxon>
        <taxon>Myxococcia</taxon>
        <taxon>Myxococcales</taxon>
        <taxon>Cystobacterineae</taxon>
        <taxon>Myxococcaceae</taxon>
        <taxon>Pyxidicoccus</taxon>
    </lineage>
</organism>
<dbReference type="Proteomes" id="UP000518300">
    <property type="component" value="Unassembled WGS sequence"/>
</dbReference>
<dbReference type="NCBIfam" id="TIGR00666">
    <property type="entry name" value="PBP4"/>
    <property type="match status" value="1"/>
</dbReference>
<accession>A0A848LRH6</accession>
<evidence type="ECO:0000256" key="4">
    <source>
        <dbReference type="SAM" id="SignalP"/>
    </source>
</evidence>
<dbReference type="Gene3D" id="3.40.710.10">
    <property type="entry name" value="DD-peptidase/beta-lactamase superfamily"/>
    <property type="match status" value="2"/>
</dbReference>
<dbReference type="PANTHER" id="PTHR30023:SF0">
    <property type="entry name" value="PENICILLIN-SENSITIVE CARBOXYPEPTIDASE A"/>
    <property type="match status" value="1"/>
</dbReference>
<dbReference type="GO" id="GO:0009002">
    <property type="term" value="F:serine-type D-Ala-D-Ala carboxypeptidase activity"/>
    <property type="evidence" value="ECO:0007669"/>
    <property type="project" value="UniProtKB-EC"/>
</dbReference>
<evidence type="ECO:0000313" key="5">
    <source>
        <dbReference type="EMBL" id="NMO20240.1"/>
    </source>
</evidence>
<comment type="caution">
    <text evidence="5">The sequence shown here is derived from an EMBL/GenBank/DDBJ whole genome shotgun (WGS) entry which is preliminary data.</text>
</comment>
<dbReference type="AlphaFoldDB" id="A0A848LRH6"/>
<dbReference type="GO" id="GO:0006508">
    <property type="term" value="P:proteolysis"/>
    <property type="evidence" value="ECO:0007669"/>
    <property type="project" value="InterPro"/>
</dbReference>
<keyword evidence="2 5" id="KW-0378">Hydrolase</keyword>
<feature type="region of interest" description="Disordered" evidence="3">
    <location>
        <begin position="735"/>
        <end position="759"/>
    </location>
</feature>
<keyword evidence="5" id="KW-0121">Carboxypeptidase</keyword>
<protein>
    <submittedName>
        <fullName evidence="5">D-alanyl-D-alanine carboxypeptidase/D-alanyl-D-alanine-endopeptidase</fullName>
        <ecNumber evidence="5">3.4.16.4</ecNumber>
    </submittedName>
</protein>
<name>A0A848LRH6_9BACT</name>
<keyword evidence="4" id="KW-0732">Signal</keyword>
<feature type="signal peptide" evidence="4">
    <location>
        <begin position="1"/>
        <end position="26"/>
    </location>
</feature>
<reference evidence="5 6" key="1">
    <citation type="submission" date="2020-04" db="EMBL/GenBank/DDBJ databases">
        <title>Draft genome of Pyxidicoccus fallax type strain.</title>
        <authorList>
            <person name="Whitworth D.E."/>
        </authorList>
    </citation>
    <scope>NUCLEOTIDE SEQUENCE [LARGE SCALE GENOMIC DNA]</scope>
    <source>
        <strain evidence="5 6">DSM 14698</strain>
    </source>
</reference>
<proteinExistence type="inferred from homology"/>
<dbReference type="GO" id="GO:0000270">
    <property type="term" value="P:peptidoglycan metabolic process"/>
    <property type="evidence" value="ECO:0007669"/>
    <property type="project" value="TreeGrafter"/>
</dbReference>
<dbReference type="PANTHER" id="PTHR30023">
    <property type="entry name" value="D-ALANYL-D-ALANINE CARBOXYPEPTIDASE"/>
    <property type="match status" value="1"/>
</dbReference>
<keyword evidence="6" id="KW-1185">Reference proteome</keyword>
<evidence type="ECO:0000313" key="6">
    <source>
        <dbReference type="Proteomes" id="UP000518300"/>
    </source>
</evidence>
<dbReference type="EC" id="3.4.16.4" evidence="5"/>
<comment type="similarity">
    <text evidence="1">Belongs to the peptidase S13 family.</text>
</comment>
<dbReference type="EMBL" id="JABBJJ010000232">
    <property type="protein sequence ID" value="NMO20240.1"/>
    <property type="molecule type" value="Genomic_DNA"/>
</dbReference>
<sequence>MQVHRASPFLAAAAIIFLTLPSVALSAPPTAAEKRADREALKAALMEVLQRTALKSSRVGVHMQSLDDGTVVFSHNADELLNPASNVKLVTSAAALASLGPEFRYDTEFLVEPDLPTDGKVKTLYVRGKGDPSITTERLWGIVAELWHTGVREVGDIVVDDSWFDAERTPPGYDQEDSDRAYMAPTGALSLNWNAVAIYLRPGSGSGAKAVVEMEPPSDYFIVENQLSTGSRRARRISVTSDPAGPQQKIIVRGQIPEERGGAVSVWKKIDNPPMYFGQTLKQMLSTRGMKVKGKVKAGVTPSKAKMLYVSQSETFDVILKRLNKLSSNFVAEQLLKTMGAERRGAPGTFVKGVEVVEQFLERDVGIPRGTYVMKNGSGLNDANRFSAAQVNRLLRYMYDRFPFAPEYLSSVPIAGKDGTLKYRFEGSEAVGRLRAKTGTLESVSALSGYVTSAGGERFSFSMMANDFAGRAGPIVAGLDALGAAVAATGSSLGPSNAVAALADNGRAPGAINDVAARIKTYLDLGKQRDQRNIGFLRTAWRSERDPAVRAVLAESLYQSNPHDYLGARTLLDSYSATGEVYGRLKEVARVLSVEVPGVSSMVELAAGGNAEALARVLELAGATGTDAQSQQEMSEALGEVARTAPEELVVALRAADAGDREASTTLLARALVQAGQADHPFWKSLRRMLGATDPQLASFAKGLDSTLSQKVAEAKAPPRSPDGLVPVQVVAPAGNAPVVPARTGNPPEARTAETRPGG</sequence>
<dbReference type="SUPFAM" id="SSF56601">
    <property type="entry name" value="beta-lactamase/transpeptidase-like"/>
    <property type="match status" value="1"/>
</dbReference>
<dbReference type="PRINTS" id="PR00922">
    <property type="entry name" value="DADACBPTASE3"/>
</dbReference>